<evidence type="ECO:0000313" key="2">
    <source>
        <dbReference type="EMBL" id="KAF5885241.1"/>
    </source>
</evidence>
<protein>
    <submittedName>
        <fullName evidence="2">Uncharacterized protein</fullName>
    </submittedName>
</protein>
<feature type="compositionally biased region" description="Basic and acidic residues" evidence="1">
    <location>
        <begin position="32"/>
        <end position="41"/>
    </location>
</feature>
<reference evidence="2" key="1">
    <citation type="submission" date="2020-07" db="EMBL/GenBank/DDBJ databases">
        <title>Clarias magur genome sequencing, assembly and annotation.</title>
        <authorList>
            <person name="Kushwaha B."/>
            <person name="Kumar R."/>
            <person name="Das P."/>
            <person name="Joshi C.G."/>
            <person name="Kumar D."/>
            <person name="Nagpure N.S."/>
            <person name="Pandey M."/>
            <person name="Agarwal S."/>
            <person name="Srivastava S."/>
            <person name="Singh M."/>
            <person name="Sahoo L."/>
            <person name="Jayasankar P."/>
            <person name="Meher P.K."/>
            <person name="Koringa P.G."/>
            <person name="Iquebal M.A."/>
            <person name="Das S.P."/>
            <person name="Bit A."/>
            <person name="Patnaik S."/>
            <person name="Patel N."/>
            <person name="Shah T.M."/>
            <person name="Hinsu A."/>
            <person name="Jena J.K."/>
        </authorList>
    </citation>
    <scope>NUCLEOTIDE SEQUENCE</scope>
    <source>
        <strain evidence="2">CIFAMagur01</strain>
        <tissue evidence="2">Testis</tissue>
    </source>
</reference>
<accession>A0A8J4TAI2</accession>
<organism evidence="2 3">
    <name type="scientific">Clarias magur</name>
    <name type="common">Asian catfish</name>
    <name type="synonym">Macropteronotus magur</name>
    <dbReference type="NCBI Taxonomy" id="1594786"/>
    <lineage>
        <taxon>Eukaryota</taxon>
        <taxon>Metazoa</taxon>
        <taxon>Chordata</taxon>
        <taxon>Craniata</taxon>
        <taxon>Vertebrata</taxon>
        <taxon>Euteleostomi</taxon>
        <taxon>Actinopterygii</taxon>
        <taxon>Neopterygii</taxon>
        <taxon>Teleostei</taxon>
        <taxon>Ostariophysi</taxon>
        <taxon>Siluriformes</taxon>
        <taxon>Clariidae</taxon>
        <taxon>Clarias</taxon>
    </lineage>
</organism>
<gene>
    <name evidence="2" type="ORF">DAT39_022749</name>
</gene>
<feature type="region of interest" description="Disordered" evidence="1">
    <location>
        <begin position="1"/>
        <end position="85"/>
    </location>
</feature>
<sequence>NLLLSFPDMPRAKKEKAARVIVRAKRSRGTKRTFEGKDKESSGMGGAASSREGDPPKQDNATSLQTTAKDMSTQTRTLPLSMTLPKEPDYSRMIRTQVMSSLLLPLPLPLDNEADYSRMTRMMSTPPPPMPLPKEPDYSRM</sequence>
<feature type="compositionally biased region" description="Basic residues" evidence="1">
    <location>
        <begin position="22"/>
        <end position="31"/>
    </location>
</feature>
<evidence type="ECO:0000313" key="3">
    <source>
        <dbReference type="Proteomes" id="UP000727407"/>
    </source>
</evidence>
<dbReference type="AlphaFoldDB" id="A0A8J4TAI2"/>
<keyword evidence="3" id="KW-1185">Reference proteome</keyword>
<proteinExistence type="predicted"/>
<evidence type="ECO:0000256" key="1">
    <source>
        <dbReference type="SAM" id="MobiDB-lite"/>
    </source>
</evidence>
<feature type="non-terminal residue" evidence="2">
    <location>
        <position position="1"/>
    </location>
</feature>
<name>A0A8J4TAI2_CLAMG</name>
<feature type="compositionally biased region" description="Polar residues" evidence="1">
    <location>
        <begin position="59"/>
        <end position="80"/>
    </location>
</feature>
<dbReference type="EMBL" id="QNUK01001253">
    <property type="protein sequence ID" value="KAF5885241.1"/>
    <property type="molecule type" value="Genomic_DNA"/>
</dbReference>
<feature type="region of interest" description="Disordered" evidence="1">
    <location>
        <begin position="122"/>
        <end position="141"/>
    </location>
</feature>
<dbReference type="Proteomes" id="UP000727407">
    <property type="component" value="Unassembled WGS sequence"/>
</dbReference>
<comment type="caution">
    <text evidence="2">The sequence shown here is derived from an EMBL/GenBank/DDBJ whole genome shotgun (WGS) entry which is preliminary data.</text>
</comment>
<feature type="non-terminal residue" evidence="2">
    <location>
        <position position="141"/>
    </location>
</feature>